<gene>
    <name evidence="1" type="ORF">J2S90_000092</name>
    <name evidence="2" type="ORF">J2S93_001611</name>
</gene>
<evidence type="ECO:0000313" key="4">
    <source>
        <dbReference type="Proteomes" id="UP001242995"/>
    </source>
</evidence>
<organism evidence="1 4">
    <name type="scientific">Arthrobacter bambusae</name>
    <dbReference type="NCBI Taxonomy" id="1338426"/>
    <lineage>
        <taxon>Bacteria</taxon>
        <taxon>Bacillati</taxon>
        <taxon>Actinomycetota</taxon>
        <taxon>Actinomycetes</taxon>
        <taxon>Micrococcales</taxon>
        <taxon>Micrococcaceae</taxon>
        <taxon>Arthrobacter</taxon>
    </lineage>
</organism>
<evidence type="ECO:0000313" key="3">
    <source>
        <dbReference type="Proteomes" id="UP001230951"/>
    </source>
</evidence>
<protein>
    <recommendedName>
        <fullName evidence="5">DUF1508 domain-containing protein</fullName>
    </recommendedName>
</protein>
<evidence type="ECO:0008006" key="5">
    <source>
        <dbReference type="Google" id="ProtNLM"/>
    </source>
</evidence>
<proteinExistence type="predicted"/>
<reference evidence="1 3" key="1">
    <citation type="submission" date="2023-07" db="EMBL/GenBank/DDBJ databases">
        <title>Sorghum-associated microbial communities from plants grown in Nebraska, USA.</title>
        <authorList>
            <person name="Schachtman D."/>
        </authorList>
    </citation>
    <scope>NUCLEOTIDE SEQUENCE</scope>
    <source>
        <strain evidence="1">DS1006</strain>
        <strain evidence="2 3">DS1016</strain>
    </source>
</reference>
<keyword evidence="3" id="KW-1185">Reference proteome</keyword>
<comment type="caution">
    <text evidence="1">The sequence shown here is derived from an EMBL/GenBank/DDBJ whole genome shotgun (WGS) entry which is preliminary data.</text>
</comment>
<name>A0AAW8DC13_9MICC</name>
<dbReference type="AlphaFoldDB" id="A0AAW8DC13"/>
<accession>A0AAW8DC13</accession>
<dbReference type="EMBL" id="JAUSTF010000002">
    <property type="protein sequence ID" value="MDQ0180195.1"/>
    <property type="molecule type" value="Genomic_DNA"/>
</dbReference>
<dbReference type="Proteomes" id="UP001242995">
    <property type="component" value="Unassembled WGS sequence"/>
</dbReference>
<evidence type="ECO:0000313" key="2">
    <source>
        <dbReference type="EMBL" id="MDQ0180195.1"/>
    </source>
</evidence>
<sequence>MKVILSIEAGDGQLSYVEAEGETYETAKAAAETLIPEGSKAIAIRTA</sequence>
<evidence type="ECO:0000313" key="1">
    <source>
        <dbReference type="EMBL" id="MDP9903152.1"/>
    </source>
</evidence>
<dbReference type="Proteomes" id="UP001230951">
    <property type="component" value="Unassembled WGS sequence"/>
</dbReference>
<dbReference type="EMBL" id="JAUSRG010000001">
    <property type="protein sequence ID" value="MDP9903152.1"/>
    <property type="molecule type" value="Genomic_DNA"/>
</dbReference>
<dbReference type="RefSeq" id="WP_306958776.1">
    <property type="nucleotide sequence ID" value="NZ_JAUSRG010000001.1"/>
</dbReference>